<keyword evidence="3" id="KW-0804">Transcription</keyword>
<dbReference type="InterPro" id="IPR001647">
    <property type="entry name" value="HTH_TetR"/>
</dbReference>
<comment type="caution">
    <text evidence="6">The sequence shown here is derived from an EMBL/GenBank/DDBJ whole genome shotgun (WGS) entry which is preliminary data.</text>
</comment>
<keyword evidence="7" id="KW-1185">Reference proteome</keyword>
<dbReference type="RefSeq" id="WP_378268158.1">
    <property type="nucleotide sequence ID" value="NZ_JBHUKR010000017.1"/>
</dbReference>
<name>A0ABW5FYI8_9PSEU</name>
<dbReference type="PANTHER" id="PTHR30055:SF238">
    <property type="entry name" value="MYCOFACTOCIN BIOSYNTHESIS TRANSCRIPTIONAL REGULATOR MFTR-RELATED"/>
    <property type="match status" value="1"/>
</dbReference>
<dbReference type="PRINTS" id="PR00455">
    <property type="entry name" value="HTHTETR"/>
</dbReference>
<dbReference type="InterPro" id="IPR009057">
    <property type="entry name" value="Homeodomain-like_sf"/>
</dbReference>
<dbReference type="SUPFAM" id="SSF46689">
    <property type="entry name" value="Homeodomain-like"/>
    <property type="match status" value="2"/>
</dbReference>
<accession>A0ABW5FYI8</accession>
<dbReference type="InterPro" id="IPR050109">
    <property type="entry name" value="HTH-type_TetR-like_transc_reg"/>
</dbReference>
<evidence type="ECO:0000256" key="2">
    <source>
        <dbReference type="ARBA" id="ARBA00023125"/>
    </source>
</evidence>
<reference evidence="7" key="1">
    <citation type="journal article" date="2019" name="Int. J. Syst. Evol. Microbiol.">
        <title>The Global Catalogue of Microorganisms (GCM) 10K type strain sequencing project: providing services to taxonomists for standard genome sequencing and annotation.</title>
        <authorList>
            <consortium name="The Broad Institute Genomics Platform"/>
            <consortium name="The Broad Institute Genome Sequencing Center for Infectious Disease"/>
            <person name="Wu L."/>
            <person name="Ma J."/>
        </authorList>
    </citation>
    <scope>NUCLEOTIDE SEQUENCE [LARGE SCALE GENOMIC DNA]</scope>
    <source>
        <strain evidence="7">CGMCC 4.7645</strain>
    </source>
</reference>
<organism evidence="6 7">
    <name type="scientific">Amycolatopsis pigmentata</name>
    <dbReference type="NCBI Taxonomy" id="450801"/>
    <lineage>
        <taxon>Bacteria</taxon>
        <taxon>Bacillati</taxon>
        <taxon>Actinomycetota</taxon>
        <taxon>Actinomycetes</taxon>
        <taxon>Pseudonocardiales</taxon>
        <taxon>Pseudonocardiaceae</taxon>
        <taxon>Amycolatopsis</taxon>
    </lineage>
</organism>
<dbReference type="InterPro" id="IPR041490">
    <property type="entry name" value="KstR2_TetR_C"/>
</dbReference>
<proteinExistence type="predicted"/>
<keyword evidence="2 4" id="KW-0238">DNA-binding</keyword>
<dbReference type="Gene3D" id="1.10.10.60">
    <property type="entry name" value="Homeodomain-like"/>
    <property type="match status" value="2"/>
</dbReference>
<evidence type="ECO:0000313" key="6">
    <source>
        <dbReference type="EMBL" id="MFD2420128.1"/>
    </source>
</evidence>
<dbReference type="Gene3D" id="1.10.357.10">
    <property type="entry name" value="Tetracycline Repressor, domain 2"/>
    <property type="match status" value="2"/>
</dbReference>
<evidence type="ECO:0000313" key="7">
    <source>
        <dbReference type="Proteomes" id="UP001597417"/>
    </source>
</evidence>
<evidence type="ECO:0000259" key="5">
    <source>
        <dbReference type="PROSITE" id="PS50977"/>
    </source>
</evidence>
<protein>
    <submittedName>
        <fullName evidence="6">TetR/AcrR family transcriptional regulator</fullName>
    </submittedName>
</protein>
<feature type="domain" description="HTH tetR-type" evidence="5">
    <location>
        <begin position="215"/>
        <end position="275"/>
    </location>
</feature>
<feature type="DNA-binding region" description="H-T-H motif" evidence="4">
    <location>
        <begin position="238"/>
        <end position="257"/>
    </location>
</feature>
<feature type="domain" description="HTH tetR-type" evidence="5">
    <location>
        <begin position="18"/>
        <end position="78"/>
    </location>
</feature>
<evidence type="ECO:0000256" key="1">
    <source>
        <dbReference type="ARBA" id="ARBA00023015"/>
    </source>
</evidence>
<dbReference type="PANTHER" id="PTHR30055">
    <property type="entry name" value="HTH-TYPE TRANSCRIPTIONAL REGULATOR RUTR"/>
    <property type="match status" value="1"/>
</dbReference>
<gene>
    <name evidence="6" type="ORF">ACFSXZ_27740</name>
</gene>
<dbReference type="PROSITE" id="PS50977">
    <property type="entry name" value="HTH_TETR_2"/>
    <property type="match status" value="2"/>
</dbReference>
<dbReference type="EMBL" id="JBHUKR010000017">
    <property type="protein sequence ID" value="MFD2420128.1"/>
    <property type="molecule type" value="Genomic_DNA"/>
</dbReference>
<evidence type="ECO:0000256" key="4">
    <source>
        <dbReference type="PROSITE-ProRule" id="PRU00335"/>
    </source>
</evidence>
<sequence>MRHEVNERARPLRGTRPRNRRALIIAAATELFYEHGYDLVGMSDLAEAVEIGPSALYRHFSGKQELLREVVLDGLRAFRQLLAELDLADRDHAVPTLARLALDHRELGVLWQRETRNLTPEARSELREEVLRIDATLARLVRLARPEVSAAAAKVIMSSFTAVLISPSFHRIELPRGEHEAVLAVLANAVLDSPVPHIGPVPRTPEPSLPPILPRSRREALLTLAIRLFSQQGYARVGIEDIAAAAGTSGPSVYAHFPTKIDMLVTAIDRGNAALLMDLSRACTTATGPSEALSGLIGGYTRVALAHYDLIGLLVTEIRQLPDDDRHKARRAQHEYVAEWTQLLRDLRPELEPAAARTHVHAALSVINMTARVPWLRATPGIAEAVETICGRLLG</sequence>
<dbReference type="Pfam" id="PF00440">
    <property type="entry name" value="TetR_N"/>
    <property type="match status" value="2"/>
</dbReference>
<feature type="DNA-binding region" description="H-T-H motif" evidence="4">
    <location>
        <begin position="41"/>
        <end position="60"/>
    </location>
</feature>
<dbReference type="Pfam" id="PF17932">
    <property type="entry name" value="TetR_C_24"/>
    <property type="match status" value="1"/>
</dbReference>
<evidence type="ECO:0000256" key="3">
    <source>
        <dbReference type="ARBA" id="ARBA00023163"/>
    </source>
</evidence>
<keyword evidence="1" id="KW-0805">Transcription regulation</keyword>
<dbReference type="Proteomes" id="UP001597417">
    <property type="component" value="Unassembled WGS sequence"/>
</dbReference>